<comment type="caution">
    <text evidence="2">The sequence shown here is derived from an EMBL/GenBank/DDBJ whole genome shotgun (WGS) entry which is preliminary data.</text>
</comment>
<protein>
    <recommendedName>
        <fullName evidence="4">SWIM-type domain-containing protein</fullName>
    </recommendedName>
</protein>
<dbReference type="EMBL" id="SDMP01000017">
    <property type="protein sequence ID" value="RYQ99378.1"/>
    <property type="molecule type" value="Genomic_DNA"/>
</dbReference>
<organism evidence="2 3">
    <name type="scientific">Arachis hypogaea</name>
    <name type="common">Peanut</name>
    <dbReference type="NCBI Taxonomy" id="3818"/>
    <lineage>
        <taxon>Eukaryota</taxon>
        <taxon>Viridiplantae</taxon>
        <taxon>Streptophyta</taxon>
        <taxon>Embryophyta</taxon>
        <taxon>Tracheophyta</taxon>
        <taxon>Spermatophyta</taxon>
        <taxon>Magnoliopsida</taxon>
        <taxon>eudicotyledons</taxon>
        <taxon>Gunneridae</taxon>
        <taxon>Pentapetalae</taxon>
        <taxon>rosids</taxon>
        <taxon>fabids</taxon>
        <taxon>Fabales</taxon>
        <taxon>Fabaceae</taxon>
        <taxon>Papilionoideae</taxon>
        <taxon>50 kb inversion clade</taxon>
        <taxon>dalbergioids sensu lato</taxon>
        <taxon>Dalbergieae</taxon>
        <taxon>Pterocarpus clade</taxon>
        <taxon>Arachis</taxon>
    </lineage>
</organism>
<evidence type="ECO:0000313" key="2">
    <source>
        <dbReference type="EMBL" id="RYQ99378.1"/>
    </source>
</evidence>
<feature type="compositionally biased region" description="Basic residues" evidence="1">
    <location>
        <begin position="263"/>
        <end position="273"/>
    </location>
</feature>
<dbReference type="Proteomes" id="UP000289738">
    <property type="component" value="Chromosome B07"/>
</dbReference>
<feature type="compositionally biased region" description="Gly residues" evidence="1">
    <location>
        <begin position="301"/>
        <end position="311"/>
    </location>
</feature>
<dbReference type="PANTHER" id="PTHR31973">
    <property type="entry name" value="POLYPROTEIN, PUTATIVE-RELATED"/>
    <property type="match status" value="1"/>
</dbReference>
<gene>
    <name evidence="2" type="ORF">Ahy_B07g087319</name>
</gene>
<feature type="region of interest" description="Disordered" evidence="1">
    <location>
        <begin position="261"/>
        <end position="311"/>
    </location>
</feature>
<evidence type="ECO:0000313" key="3">
    <source>
        <dbReference type="Proteomes" id="UP000289738"/>
    </source>
</evidence>
<accession>A0A444YBP7</accession>
<reference evidence="2 3" key="1">
    <citation type="submission" date="2019-01" db="EMBL/GenBank/DDBJ databases">
        <title>Sequencing of cultivated peanut Arachis hypogaea provides insights into genome evolution and oil improvement.</title>
        <authorList>
            <person name="Chen X."/>
        </authorList>
    </citation>
    <scope>NUCLEOTIDE SEQUENCE [LARGE SCALE GENOMIC DNA]</scope>
    <source>
        <strain evidence="3">cv. Fuhuasheng</strain>
        <tissue evidence="2">Leaves</tissue>
    </source>
</reference>
<keyword evidence="3" id="KW-1185">Reference proteome</keyword>
<dbReference type="AlphaFoldDB" id="A0A444YBP7"/>
<sequence length="311" mass="35949">MFYAKCKTYRRGCDWLIRASLIQKKACWEIQRYNGRHTCSMRTISQDQSKLDSGMIAEAMKPLVESNPSIKVKSIITEVQARFNYTISYRKAWLAKQKSIAKVFSGLEKSYQDFPLWFLVMVQKMSGSQSTEAYQHKRAGYTFFEFATHRIYANMQRAGNIVVHQFDRRNEVFEVRKMPSGKVLVVVFVRRRCDYSHFQVEQLPCHHVIACCVNRQLDWQMYVTDVYKMSEIRKVYIVKFVPLGDMETWPDYSGPTIATNSALRRKSKGRPKSTRYLNEMDSRKMPGPRGHSRSRCPQRAGPGGVGGSGGS</sequence>
<proteinExistence type="predicted"/>
<evidence type="ECO:0008006" key="4">
    <source>
        <dbReference type="Google" id="ProtNLM"/>
    </source>
</evidence>
<evidence type="ECO:0000256" key="1">
    <source>
        <dbReference type="SAM" id="MobiDB-lite"/>
    </source>
</evidence>
<dbReference type="PANTHER" id="PTHR31973:SF195">
    <property type="entry name" value="MUDR FAMILY TRANSPOSASE"/>
    <property type="match status" value="1"/>
</dbReference>
<name>A0A444YBP7_ARAHY</name>